<evidence type="ECO:0000313" key="3">
    <source>
        <dbReference type="Proteomes" id="UP000187209"/>
    </source>
</evidence>
<evidence type="ECO:0000313" key="2">
    <source>
        <dbReference type="EMBL" id="OMJ84986.1"/>
    </source>
</evidence>
<dbReference type="Proteomes" id="UP000187209">
    <property type="component" value="Unassembled WGS sequence"/>
</dbReference>
<feature type="compositionally biased region" description="Basic residues" evidence="1">
    <location>
        <begin position="1"/>
        <end position="14"/>
    </location>
</feature>
<feature type="region of interest" description="Disordered" evidence="1">
    <location>
        <begin position="1"/>
        <end position="33"/>
    </location>
</feature>
<evidence type="ECO:0000256" key="1">
    <source>
        <dbReference type="SAM" id="MobiDB-lite"/>
    </source>
</evidence>
<name>A0A1R2C7K2_9CILI</name>
<sequence>MGNGKKKKGKRKIKFKESLLKPINSGNSSPPYLVKQRVPLSGQLNFPKFKATTLEWLKLYTKTSSKYIPLKRSLIGSQSEGLFEAELPKKKSQSKDKSIQTNLNLKIHDKILIPRNQSKVSQSPIIIKDTKFPLLPEKPLVKHPESRIFTKRIVHKSSPSYTCRDFDSSIIPDKMNSCLTIHDMLKYIEYIQPFK</sequence>
<comment type="caution">
    <text evidence="2">The sequence shown here is derived from an EMBL/GenBank/DDBJ whole genome shotgun (WGS) entry which is preliminary data.</text>
</comment>
<protein>
    <submittedName>
        <fullName evidence="2">Uncharacterized protein</fullName>
    </submittedName>
</protein>
<dbReference type="EMBL" id="MPUH01000252">
    <property type="protein sequence ID" value="OMJ84986.1"/>
    <property type="molecule type" value="Genomic_DNA"/>
</dbReference>
<keyword evidence="3" id="KW-1185">Reference proteome</keyword>
<proteinExistence type="predicted"/>
<reference evidence="2 3" key="1">
    <citation type="submission" date="2016-11" db="EMBL/GenBank/DDBJ databases">
        <title>The macronuclear genome of Stentor coeruleus: a giant cell with tiny introns.</title>
        <authorList>
            <person name="Slabodnick M."/>
            <person name="Ruby J.G."/>
            <person name="Reiff S.B."/>
            <person name="Swart E.C."/>
            <person name="Gosai S."/>
            <person name="Prabakaran S."/>
            <person name="Witkowska E."/>
            <person name="Larue G.E."/>
            <person name="Fisher S."/>
            <person name="Freeman R.M."/>
            <person name="Gunawardena J."/>
            <person name="Chu W."/>
            <person name="Stover N.A."/>
            <person name="Gregory B.D."/>
            <person name="Nowacki M."/>
            <person name="Derisi J."/>
            <person name="Roy S.W."/>
            <person name="Marshall W.F."/>
            <person name="Sood P."/>
        </authorList>
    </citation>
    <scope>NUCLEOTIDE SEQUENCE [LARGE SCALE GENOMIC DNA]</scope>
    <source>
        <strain evidence="2">WM001</strain>
    </source>
</reference>
<accession>A0A1R2C7K2</accession>
<gene>
    <name evidence="2" type="ORF">SteCoe_13823</name>
</gene>
<organism evidence="2 3">
    <name type="scientific">Stentor coeruleus</name>
    <dbReference type="NCBI Taxonomy" id="5963"/>
    <lineage>
        <taxon>Eukaryota</taxon>
        <taxon>Sar</taxon>
        <taxon>Alveolata</taxon>
        <taxon>Ciliophora</taxon>
        <taxon>Postciliodesmatophora</taxon>
        <taxon>Heterotrichea</taxon>
        <taxon>Heterotrichida</taxon>
        <taxon>Stentoridae</taxon>
        <taxon>Stentor</taxon>
    </lineage>
</organism>
<dbReference type="AlphaFoldDB" id="A0A1R2C7K2"/>